<feature type="binding site" evidence="12">
    <location>
        <position position="810"/>
    </location>
    <ligand>
        <name>[4Fe-4S] cluster</name>
        <dbReference type="ChEBI" id="CHEBI:49883"/>
        <label>3</label>
    </ligand>
</feature>
<dbReference type="FunFam" id="3.30.70.20:FF:000022">
    <property type="entry name" value="Pyruvate:ferredoxin (Flavodoxin) oxidoreductase"/>
    <property type="match status" value="1"/>
</dbReference>
<dbReference type="Gene3D" id="3.40.50.970">
    <property type="match status" value="2"/>
</dbReference>
<keyword evidence="7 12" id="KW-0408">Iron</keyword>
<feature type="domain" description="4Fe-4S ferredoxin-type" evidence="13">
    <location>
        <begin position="678"/>
        <end position="707"/>
    </location>
</feature>
<feature type="site" description="Important for catalytic activity" evidence="11">
    <location>
        <position position="996"/>
    </location>
</feature>
<feature type="binding site" evidence="12">
    <location>
        <position position="749"/>
    </location>
    <ligand>
        <name>[4Fe-4S] cluster</name>
        <dbReference type="ChEBI" id="CHEBI:49883"/>
        <label>2</label>
    </ligand>
</feature>
<evidence type="ECO:0000256" key="8">
    <source>
        <dbReference type="ARBA" id="ARBA00023014"/>
    </source>
</evidence>
<dbReference type="SMART" id="SM00890">
    <property type="entry name" value="EKR"/>
    <property type="match status" value="1"/>
</dbReference>
<feature type="binding site" evidence="12">
    <location>
        <position position="1071"/>
    </location>
    <ligand>
        <name>[4Fe-4S] cluster</name>
        <dbReference type="ChEBI" id="CHEBI:49883"/>
        <label>3</label>
    </ligand>
</feature>
<reference evidence="14" key="1">
    <citation type="journal article" date="2020" name="mSystems">
        <title>Genome- and Community-Level Interaction Insights into Carbon Utilization and Element Cycling Functions of Hydrothermarchaeota in Hydrothermal Sediment.</title>
        <authorList>
            <person name="Zhou Z."/>
            <person name="Liu Y."/>
            <person name="Xu W."/>
            <person name="Pan J."/>
            <person name="Luo Z.H."/>
            <person name="Li M."/>
        </authorList>
    </citation>
    <scope>NUCLEOTIDE SEQUENCE [LARGE SCALE GENOMIC DNA]</scope>
    <source>
        <strain evidence="14">SpSt-477</strain>
    </source>
</reference>
<comment type="caution">
    <text evidence="14">The sequence shown here is derived from an EMBL/GenBank/DDBJ whole genome shotgun (WGS) entry which is preliminary data.</text>
</comment>
<gene>
    <name evidence="14" type="primary">nifJ</name>
    <name evidence="14" type="ORF">ENS29_01790</name>
</gene>
<feature type="binding site" evidence="12">
    <location>
        <position position="690"/>
    </location>
    <ligand>
        <name>[4Fe-4S] cluster</name>
        <dbReference type="ChEBI" id="CHEBI:49883"/>
        <label>1</label>
    </ligand>
</feature>
<dbReference type="InterPro" id="IPR017896">
    <property type="entry name" value="4Fe4S_Fe-S-bd"/>
</dbReference>
<dbReference type="FunFam" id="3.40.50.970:FF:000041">
    <property type="entry name" value="Pyruvate:ferredoxin (Flavodoxin) oxidoreductase"/>
    <property type="match status" value="1"/>
</dbReference>
<dbReference type="AlphaFoldDB" id="A0A7C4MKH4"/>
<evidence type="ECO:0000256" key="4">
    <source>
        <dbReference type="ARBA" id="ARBA00022723"/>
    </source>
</evidence>
<keyword evidence="5 9" id="KW-0249">Electron transport</keyword>
<dbReference type="InterPro" id="IPR019752">
    <property type="entry name" value="Pyrv/ketoisovalerate_OxRed_cat"/>
</dbReference>
<accession>A0A7C4MKH4</accession>
<dbReference type="InterPro" id="IPR019456">
    <property type="entry name" value="Pyrv-flavodox_OxRtase_EKR"/>
</dbReference>
<dbReference type="CDD" id="cd03377">
    <property type="entry name" value="TPP_PFOR_PNO"/>
    <property type="match status" value="1"/>
</dbReference>
<feature type="binding site" evidence="10">
    <location>
        <position position="31"/>
    </location>
    <ligand>
        <name>pyruvate</name>
        <dbReference type="ChEBI" id="CHEBI:15361"/>
    </ligand>
</feature>
<dbReference type="Gene3D" id="3.30.70.20">
    <property type="match status" value="1"/>
</dbReference>
<keyword evidence="4 12" id="KW-0479">Metal-binding</keyword>
<evidence type="ECO:0000256" key="3">
    <source>
        <dbReference type="ARBA" id="ARBA00022485"/>
    </source>
</evidence>
<evidence type="ECO:0000256" key="10">
    <source>
        <dbReference type="PIRSR" id="PIRSR000159-1"/>
    </source>
</evidence>
<feature type="binding site" evidence="12">
    <location>
        <position position="743"/>
    </location>
    <ligand>
        <name>[4Fe-4S] cluster</name>
        <dbReference type="ChEBI" id="CHEBI:49883"/>
        <label>2</label>
    </ligand>
</feature>
<dbReference type="InterPro" id="IPR050722">
    <property type="entry name" value="Pyruvate:ferred/Flavod_OxRd"/>
</dbReference>
<keyword evidence="6 9" id="KW-0560">Oxidoreductase</keyword>
<dbReference type="InterPro" id="IPR017900">
    <property type="entry name" value="4Fe4S_Fe_S_CS"/>
</dbReference>
<feature type="binding site" evidence="10">
    <location>
        <begin position="962"/>
        <end position="965"/>
    </location>
    <ligand>
        <name>thiamine diphosphate</name>
        <dbReference type="ChEBI" id="CHEBI:58937"/>
    </ligand>
</feature>
<dbReference type="NCBIfam" id="TIGR02176">
    <property type="entry name" value="pyruv_ox_red"/>
    <property type="match status" value="1"/>
</dbReference>
<dbReference type="InterPro" id="IPR002880">
    <property type="entry name" value="Pyrv_Fd/Flavodoxin_OxRdtase_N"/>
</dbReference>
<dbReference type="Pfam" id="PF02775">
    <property type="entry name" value="TPP_enzyme_C"/>
    <property type="match status" value="1"/>
</dbReference>
<dbReference type="SUPFAM" id="SSF52518">
    <property type="entry name" value="Thiamin diphosphate-binding fold (THDP-binding)"/>
    <property type="match status" value="2"/>
</dbReference>
<feature type="binding site" evidence="12">
    <location>
        <position position="687"/>
    </location>
    <ligand>
        <name>[4Fe-4S] cluster</name>
        <dbReference type="ChEBI" id="CHEBI:49883"/>
        <label>1</label>
    </ligand>
</feature>
<dbReference type="GO" id="GO:0022900">
    <property type="term" value="P:electron transport chain"/>
    <property type="evidence" value="ECO:0007669"/>
    <property type="project" value="InterPro"/>
</dbReference>
<dbReference type="Pfam" id="PF10371">
    <property type="entry name" value="EKR"/>
    <property type="match status" value="1"/>
</dbReference>
<dbReference type="SUPFAM" id="SSF54862">
    <property type="entry name" value="4Fe-4S ferredoxins"/>
    <property type="match status" value="1"/>
</dbReference>
<name>A0A7C4MKH4_9BACT</name>
<dbReference type="PROSITE" id="PS00198">
    <property type="entry name" value="4FE4S_FER_1"/>
    <property type="match status" value="1"/>
</dbReference>
<feature type="binding site" evidence="10">
    <location>
        <position position="114"/>
    </location>
    <ligand>
        <name>pyruvate</name>
        <dbReference type="ChEBI" id="CHEBI:15361"/>
    </ligand>
</feature>
<dbReference type="CDD" id="cd07034">
    <property type="entry name" value="TPP_PYR_PFOR_IOR-alpha_like"/>
    <property type="match status" value="1"/>
</dbReference>
<feature type="site" description="Important for catalytic activity" evidence="11">
    <location>
        <position position="31"/>
    </location>
</feature>
<dbReference type="FunFam" id="3.40.920.10:FF:000001">
    <property type="entry name" value="Pyruvate:ferredoxin (Flavodoxin) oxidoreductase"/>
    <property type="match status" value="1"/>
</dbReference>
<feature type="binding site" evidence="10">
    <location>
        <begin position="991"/>
        <end position="996"/>
    </location>
    <ligand>
        <name>thiamine diphosphate</name>
        <dbReference type="ChEBI" id="CHEBI:58937"/>
    </ligand>
</feature>
<dbReference type="FunFam" id="3.40.50.920:FF:000007">
    <property type="entry name" value="Pyruvate:ferredoxin (Flavodoxin) oxidoreductase"/>
    <property type="match status" value="1"/>
</dbReference>
<evidence type="ECO:0000256" key="9">
    <source>
        <dbReference type="PIRNR" id="PIRNR000159"/>
    </source>
</evidence>
<dbReference type="Pfam" id="PF01558">
    <property type="entry name" value="POR"/>
    <property type="match status" value="1"/>
</dbReference>
<evidence type="ECO:0000256" key="1">
    <source>
        <dbReference type="ARBA" id="ARBA00009032"/>
    </source>
</evidence>
<dbReference type="PIRSF" id="PIRSF000159">
    <property type="entry name" value="NifJ"/>
    <property type="match status" value="1"/>
</dbReference>
<comment type="similarity">
    <text evidence="1 9">Belongs to the pyruvate:ferredoxin/flavodoxin oxidoreductase family.</text>
</comment>
<proteinExistence type="inferred from homology"/>
<dbReference type="InterPro" id="IPR009014">
    <property type="entry name" value="Transketo_C/PFOR_II"/>
</dbReference>
<dbReference type="PANTHER" id="PTHR32154">
    <property type="entry name" value="PYRUVATE-FLAVODOXIN OXIDOREDUCTASE-RELATED"/>
    <property type="match status" value="1"/>
</dbReference>
<dbReference type="FunFam" id="3.40.50.970:FF:000012">
    <property type="entry name" value="Pyruvate:ferredoxin (Flavodoxin) oxidoreductase"/>
    <property type="match status" value="1"/>
</dbReference>
<evidence type="ECO:0000256" key="6">
    <source>
        <dbReference type="ARBA" id="ARBA00023002"/>
    </source>
</evidence>
<keyword evidence="14" id="KW-0670">Pyruvate</keyword>
<protein>
    <recommendedName>
        <fullName evidence="9">Pyruvate:ferredoxin oxidoreductase</fullName>
        <ecNumber evidence="9">1.2.7.1</ecNumber>
    </recommendedName>
    <alternativeName>
        <fullName evidence="9">Pyruvate synthase</fullName>
    </alternativeName>
</protein>
<dbReference type="GO" id="GO:0030976">
    <property type="term" value="F:thiamine pyrophosphate binding"/>
    <property type="evidence" value="ECO:0007669"/>
    <property type="project" value="InterPro"/>
</dbReference>
<dbReference type="Pfam" id="PF12838">
    <property type="entry name" value="Fer4_7"/>
    <property type="match status" value="1"/>
</dbReference>
<organism evidence="14">
    <name type="scientific">Desulfatirhabdium butyrativorans</name>
    <dbReference type="NCBI Taxonomy" id="340467"/>
    <lineage>
        <taxon>Bacteria</taxon>
        <taxon>Pseudomonadati</taxon>
        <taxon>Thermodesulfobacteriota</taxon>
        <taxon>Desulfobacteria</taxon>
        <taxon>Desulfobacterales</taxon>
        <taxon>Desulfatirhabdiaceae</taxon>
        <taxon>Desulfatirhabdium</taxon>
    </lineage>
</organism>
<feature type="site" description="Important for catalytic activity" evidence="11">
    <location>
        <position position="64"/>
    </location>
</feature>
<dbReference type="GO" id="GO:0006979">
    <property type="term" value="P:response to oxidative stress"/>
    <property type="evidence" value="ECO:0007669"/>
    <property type="project" value="TreeGrafter"/>
</dbReference>
<keyword evidence="2 9" id="KW-0813">Transport</keyword>
<keyword evidence="8 12" id="KW-0411">Iron-sulfur</keyword>
<feature type="binding site" evidence="12">
    <location>
        <position position="813"/>
    </location>
    <ligand>
        <name>[4Fe-4S] cluster</name>
        <dbReference type="ChEBI" id="CHEBI:49883"/>
        <label>3</label>
    </ligand>
</feature>
<dbReference type="InterPro" id="IPR011895">
    <property type="entry name" value="Pyrv_flavodox_OxRed"/>
</dbReference>
<feature type="binding site" evidence="12">
    <location>
        <position position="753"/>
    </location>
    <ligand>
        <name>[4Fe-4S] cluster</name>
        <dbReference type="ChEBI" id="CHEBI:49883"/>
        <label>1</label>
    </ligand>
</feature>
<comment type="catalytic activity">
    <reaction evidence="9">
        <text>2 oxidized [2Fe-2S]-[ferredoxin] + pyruvate + CoA = 2 reduced [2Fe-2S]-[ferredoxin] + acetyl-CoA + CO2 + H(+)</text>
        <dbReference type="Rhea" id="RHEA:12765"/>
        <dbReference type="Rhea" id="RHEA-COMP:10000"/>
        <dbReference type="Rhea" id="RHEA-COMP:10001"/>
        <dbReference type="ChEBI" id="CHEBI:15361"/>
        <dbReference type="ChEBI" id="CHEBI:15378"/>
        <dbReference type="ChEBI" id="CHEBI:16526"/>
        <dbReference type="ChEBI" id="CHEBI:33737"/>
        <dbReference type="ChEBI" id="CHEBI:33738"/>
        <dbReference type="ChEBI" id="CHEBI:57287"/>
        <dbReference type="ChEBI" id="CHEBI:57288"/>
        <dbReference type="EC" id="1.2.7.1"/>
    </reaction>
</comment>
<dbReference type="GO" id="GO:0019164">
    <property type="term" value="F:pyruvate synthase activity"/>
    <property type="evidence" value="ECO:0007669"/>
    <property type="project" value="UniProtKB-EC"/>
</dbReference>
<feature type="binding site" evidence="10">
    <location>
        <position position="815"/>
    </location>
    <ligand>
        <name>thiamine diphosphate</name>
        <dbReference type="ChEBI" id="CHEBI:58937"/>
    </ligand>
</feature>
<sequence length="1184" mass="128699">MSKHMKTIDGNTAAAHVAYAMSDVAAIYPITPSTPMGEIADEWAANGRKNIFGQTLLVKQLQSEAGAAGAVHGALAAGSLTTTFTAAQGLLLMIPNMYKISGELLPGVFHVSARAIAAHALSIFGDHADVMAVRQTGFALLCSNSVQEVMDLALVAHLSAIEGRVPFLHFFDGFRTSHEIQKVEMIDYDDMAALANHKAIQEFRSRAMNPEHPHIRGTAQNPDIYFQGREAANRYYLALPNIVKEMMKKVGALTGRTYHLFDYFGHPEADRVVVAMGSSCETLAEVVRHLNDAGEAVGLLKVRLYRPFSIPDFLAALPATVSRITVLDRTKEPGAIGDPLYVDVCTAFMERGEMPVISGGRYGLGSKEFTPAMALAVYDNMKAMAPKNHFTVGITDDVTYSSLEVADPIDTTPKGTVQCKFWGLGSDGTVGANKTAIKIIGDNTDLYAQGYFAYDSKKSGGITVSHLRFGTSPIQSTYLVNTADFVACHKANYVQIYDVLEGIRPGGTFLLNSNWTLEDMETQLPARMRRTIAEKKLKFYNVDAVKIANAVGLGGRINMIMQTAFFKLANVLPFEEAIALLKKEIHKVYGNKGEKVVQMNIDAVDQTLANLVEIQYPASWKDAAGSDVLGEELPEFVEKVMNPILAQQGDKLPVSAFEPDGVFPVGTAKYEKRGVAIFVPEWIAENCIQCNQCSFVCPHAAILPVLATDDELKGAPAEFVTRAALGKELKGYQFRIQVNTLDCQGCGNCADICPAKKKALVMKPIETQTAVQVPNHRFSTGISFKTNLLKRDSVKGSQLYPPLMEFSGACAGCGETPYVKVLTQLFGERMIIANATGCSSIWGASAPSTPYTVNADGHGPAWGNSLFEDTAEFGYGIALSYIQRRKKLVEMIEAAISTDIPESLKEAFGEWLGNKDHAEGSAAAAAKIKGILSDIPKKRGILADIDGMQDLLVKKSIWAFGGDGWAYDIGFGGLDHVLASGEDVNILVMDTEVYSNTGGQSSKATPTGAVAKFAASGKKIGKKDLGRMAMTYGYVYVASIAMGANKQQTLKAFMEAESYPGPSLILCYAPCINQGLRKGMGKSQMEELLAVQSGYWPLYRYNPLLAEEGKNPFILDYDKAPDGTLQAFLSGENRYAQLESSFPEESKRLRAKIEEEVQKRYEILKWMADPLSVCPKQEEVDKSS</sequence>
<comment type="cofactor">
    <cofactor evidence="12">
        <name>[4Fe-4S] cluster</name>
        <dbReference type="ChEBI" id="CHEBI:49883"/>
    </cofactor>
    <text evidence="12">Binds 3 [4Fe-4S] clusters per subunit.</text>
</comment>
<evidence type="ECO:0000256" key="7">
    <source>
        <dbReference type="ARBA" id="ARBA00023004"/>
    </source>
</evidence>
<feature type="domain" description="4Fe-4S ferredoxin-type" evidence="13">
    <location>
        <begin position="734"/>
        <end position="765"/>
    </location>
</feature>
<dbReference type="EC" id="1.2.7.1" evidence="9"/>
<feature type="binding site" evidence="12">
    <location>
        <position position="693"/>
    </location>
    <ligand>
        <name>[4Fe-4S] cluster</name>
        <dbReference type="ChEBI" id="CHEBI:49883"/>
        <label>1</label>
    </ligand>
</feature>
<dbReference type="EMBL" id="DSUH01000041">
    <property type="protein sequence ID" value="HGU31570.1"/>
    <property type="molecule type" value="Genomic_DNA"/>
</dbReference>
<feature type="binding site" evidence="12">
    <location>
        <position position="697"/>
    </location>
    <ligand>
        <name>[4Fe-4S] cluster</name>
        <dbReference type="ChEBI" id="CHEBI:49883"/>
        <label>2</label>
    </ligand>
</feature>
<evidence type="ECO:0000256" key="2">
    <source>
        <dbReference type="ARBA" id="ARBA00022448"/>
    </source>
</evidence>
<evidence type="ECO:0000259" key="13">
    <source>
        <dbReference type="PROSITE" id="PS51379"/>
    </source>
</evidence>
<keyword evidence="3 12" id="KW-0004">4Fe-4S</keyword>
<evidence type="ECO:0000313" key="14">
    <source>
        <dbReference type="EMBL" id="HGU31570.1"/>
    </source>
</evidence>
<feature type="binding site" evidence="12">
    <location>
        <position position="746"/>
    </location>
    <ligand>
        <name>[4Fe-4S] cluster</name>
        <dbReference type="ChEBI" id="CHEBI:49883"/>
        <label>2</label>
    </ligand>
</feature>
<dbReference type="Gene3D" id="3.40.50.920">
    <property type="match status" value="1"/>
</dbReference>
<dbReference type="PROSITE" id="PS51379">
    <property type="entry name" value="4FE4S_FER_2"/>
    <property type="match status" value="2"/>
</dbReference>
<evidence type="ECO:0000256" key="12">
    <source>
        <dbReference type="PIRSR" id="PIRSR000159-50"/>
    </source>
</evidence>
<feature type="binding site" evidence="10">
    <location>
        <position position="64"/>
    </location>
    <ligand>
        <name>thiamine diphosphate</name>
        <dbReference type="ChEBI" id="CHEBI:58937"/>
    </ligand>
</feature>
<dbReference type="Gene3D" id="3.40.920.10">
    <property type="entry name" value="Pyruvate-ferredoxin oxidoreductase, PFOR, domain III"/>
    <property type="match status" value="1"/>
</dbReference>
<feature type="site" description="Important for catalytic activity" evidence="11">
    <location>
        <position position="114"/>
    </location>
</feature>
<dbReference type="InterPro" id="IPR033412">
    <property type="entry name" value="PFOR_II"/>
</dbReference>
<dbReference type="InterPro" id="IPR011766">
    <property type="entry name" value="TPP_enzyme_TPP-bd"/>
</dbReference>
<dbReference type="SUPFAM" id="SSF53323">
    <property type="entry name" value="Pyruvate-ferredoxin oxidoreductase, PFOR, domain III"/>
    <property type="match status" value="1"/>
</dbReference>
<dbReference type="GO" id="GO:0051539">
    <property type="term" value="F:4 iron, 4 sulfur cluster binding"/>
    <property type="evidence" value="ECO:0007669"/>
    <property type="project" value="UniProtKB-KW"/>
</dbReference>
<dbReference type="GO" id="GO:0005506">
    <property type="term" value="F:iron ion binding"/>
    <property type="evidence" value="ECO:0007669"/>
    <property type="project" value="InterPro"/>
</dbReference>
<dbReference type="Pfam" id="PF17147">
    <property type="entry name" value="PFOR_II"/>
    <property type="match status" value="1"/>
</dbReference>
<feature type="binding site" evidence="12">
    <location>
        <position position="838"/>
    </location>
    <ligand>
        <name>[4Fe-4S] cluster</name>
        <dbReference type="ChEBI" id="CHEBI:49883"/>
        <label>3</label>
    </ligand>
</feature>
<evidence type="ECO:0000256" key="11">
    <source>
        <dbReference type="PIRSR" id="PIRSR000159-2"/>
    </source>
</evidence>
<dbReference type="SUPFAM" id="SSF52922">
    <property type="entry name" value="TK C-terminal domain-like"/>
    <property type="match status" value="1"/>
</dbReference>
<dbReference type="InterPro" id="IPR029061">
    <property type="entry name" value="THDP-binding"/>
</dbReference>
<dbReference type="Pfam" id="PF01855">
    <property type="entry name" value="POR_N"/>
    <property type="match status" value="1"/>
</dbReference>
<feature type="binding site" evidence="10">
    <location>
        <position position="838"/>
    </location>
    <ligand>
        <name>thiamine diphosphate</name>
        <dbReference type="ChEBI" id="CHEBI:58937"/>
    </ligand>
</feature>
<dbReference type="Gene3D" id="4.10.780.10">
    <property type="entry name" value="Pyruvate-flavodoxin oxidoreductase, EKR domain"/>
    <property type="match status" value="1"/>
</dbReference>
<dbReference type="InterPro" id="IPR002869">
    <property type="entry name" value="Pyrv_flavodox_OxRed_cen"/>
</dbReference>
<dbReference type="PANTHER" id="PTHR32154:SF0">
    <property type="entry name" value="PYRUVATE-FLAVODOXIN OXIDOREDUCTASE-RELATED"/>
    <property type="match status" value="1"/>
</dbReference>
<evidence type="ECO:0000256" key="5">
    <source>
        <dbReference type="ARBA" id="ARBA00022982"/>
    </source>
</evidence>
<dbReference type="InterPro" id="IPR037112">
    <property type="entry name" value="Pyrv-flavodox_OxR_EKR_sf"/>
</dbReference>